<dbReference type="PANTHER" id="PTHR24637">
    <property type="entry name" value="COLLAGEN"/>
    <property type="match status" value="1"/>
</dbReference>
<feature type="domain" description="Trimeric autotransporter adhesin YadA-like stalk" evidence="2">
    <location>
        <begin position="2807"/>
        <end position="2837"/>
    </location>
</feature>
<proteinExistence type="predicted"/>
<evidence type="ECO:0000259" key="2">
    <source>
        <dbReference type="Pfam" id="PF05662"/>
    </source>
</evidence>
<dbReference type="RefSeq" id="WP_275667408.1">
    <property type="nucleotide sequence ID" value="NZ_QEWQ01000008.1"/>
</dbReference>
<feature type="domain" description="Trimeric autotransporter adhesin YadA-like stalk" evidence="2">
    <location>
        <begin position="1843"/>
        <end position="1886"/>
    </location>
</feature>
<keyword evidence="5" id="KW-1185">Reference proteome</keyword>
<comment type="caution">
    <text evidence="4">The sequence shown here is derived from an EMBL/GenBank/DDBJ whole genome shotgun (WGS) entry which is preliminary data.</text>
</comment>
<name>A0A2U2ACH6_9GAMM</name>
<feature type="domain" description="Trimeric autotransporter adhesin YadA-like stalk" evidence="2">
    <location>
        <begin position="2252"/>
        <end position="2289"/>
    </location>
</feature>
<feature type="domain" description="Trimeric autotransporter adhesin YadA-like stalk" evidence="2">
    <location>
        <begin position="894"/>
        <end position="932"/>
    </location>
</feature>
<feature type="non-terminal residue" evidence="4">
    <location>
        <position position="3249"/>
    </location>
</feature>
<evidence type="ECO:0000256" key="1">
    <source>
        <dbReference type="SAM" id="MobiDB-lite"/>
    </source>
</evidence>
<gene>
    <name evidence="4" type="ORF">DC083_09660</name>
</gene>
<dbReference type="Gene3D" id="1.20.5.170">
    <property type="match status" value="9"/>
</dbReference>
<feature type="region of interest" description="Disordered" evidence="1">
    <location>
        <begin position="2340"/>
        <end position="2359"/>
    </location>
</feature>
<feature type="region of interest" description="Disordered" evidence="1">
    <location>
        <begin position="2926"/>
        <end position="2955"/>
    </location>
</feature>
<feature type="domain" description="Trimeric autotransporter adhesin YadA-like stalk" evidence="2">
    <location>
        <begin position="2527"/>
        <end position="2557"/>
    </location>
</feature>
<dbReference type="EMBL" id="QEWQ01000008">
    <property type="protein sequence ID" value="PWD80327.1"/>
    <property type="molecule type" value="Genomic_DNA"/>
</dbReference>
<feature type="compositionally biased region" description="Basic and acidic residues" evidence="1">
    <location>
        <begin position="2345"/>
        <end position="2354"/>
    </location>
</feature>
<dbReference type="InterPro" id="IPR008635">
    <property type="entry name" value="Coiled_stalk_dom"/>
</dbReference>
<dbReference type="InterPro" id="IPR011049">
    <property type="entry name" value="Serralysin-like_metalloprot_C"/>
</dbReference>
<feature type="region of interest" description="Disordered" evidence="1">
    <location>
        <begin position="3201"/>
        <end position="3236"/>
    </location>
</feature>
<dbReference type="SUPFAM" id="SSF101967">
    <property type="entry name" value="Adhesin YadA, collagen-binding domain"/>
    <property type="match status" value="4"/>
</dbReference>
<dbReference type="Gene3D" id="6.10.250.2040">
    <property type="match status" value="1"/>
</dbReference>
<feature type="region of interest" description="Disordered" evidence="1">
    <location>
        <begin position="2371"/>
        <end position="2400"/>
    </location>
</feature>
<accession>A0A2U2ACH6</accession>
<dbReference type="Proteomes" id="UP000245020">
    <property type="component" value="Unassembled WGS sequence"/>
</dbReference>
<evidence type="ECO:0000313" key="5">
    <source>
        <dbReference type="Proteomes" id="UP000245020"/>
    </source>
</evidence>
<evidence type="ECO:0000259" key="3">
    <source>
        <dbReference type="Pfam" id="PF13018"/>
    </source>
</evidence>
<organism evidence="4 5">
    <name type="scientific">Ignatzschineria ureiclastica</name>
    <dbReference type="NCBI Taxonomy" id="472582"/>
    <lineage>
        <taxon>Bacteria</taxon>
        <taxon>Pseudomonadati</taxon>
        <taxon>Pseudomonadota</taxon>
        <taxon>Gammaproteobacteria</taxon>
        <taxon>Cardiobacteriales</taxon>
        <taxon>Ignatzschineriaceae</taxon>
        <taxon>Ignatzschineria</taxon>
    </lineage>
</organism>
<sequence length="3249" mass="337378">MNRIFKVIWNNVLQRKVVTSELGKSQSSHSFGAVESSPILTSRPNRLWQALLLSGLLGISTVATAEPTLFALPKGCTLDGSGSELTCSGQSLLFTGDGAENNIIQSIVIKNNTNSSWDITNQGIYQNATMTIQESQQSPFVLTLEDGSYINRIEKTGSSTSTVNIEGSGARFGAINWRDAIGNESGAYFNYSGGDRNSPLYAGSIAIKDGGATYTITDGLIQFRPEDQWTSSASMVMNVKDGASIKLVDENNIPSDRVGSGTTTEPNSNITINLQGENSQIIFGKDVESDTVFNGQFRVGVAAAIIHGIGQIRVEDEADLYLNADFTSVADDSSFSGTVAIADGALHRYFALDAGVDAFGKAERIALEGEKSLLVLNYIVDDLDEIDDSIAFDYTITGAKDANGQWQANSAGSIVFNRGEGEEDLPSDTNVLLGANFLTTFRGDSLAFNGINYIAGADEDLFDAQKGMLENTTIKLGQAMGENATLTVAQNGMKLGGLEMANGAIFDISKQEKPTSDANIQTLGSLKLEGEDNTLIIGDDWIDENSVVEKEYYTYLDKGTQQNILKIENVDGLTREDIDKLSIKDSNNVYGSIIDRDNSIEEDGAVIANIEITTSQNLVQDSDGGEENYIAYQSFVSKYDIQDGNTLDLTITGDRNFRSIADIVGDGDLAIDTKDKTLVLAGNNYSWSGKTRLTGDQGGKVVLENSLADGSLTVKDIVLDVNGQDQKVDSLGIDKGVVDLNKGSLTLNPDSNMTDLSDINGTGNLRGVTKGAVNATSTDGINGSQLYQVGDDLAKALGGQATFEDGILTNVDFTKAFAELPVGTTITNVYDGFKYLDGRLVNLEENGVGGGSSNPGLIILSEDKQSLVVDNKIAEEATIFNIAGNKDGKPVARKLTGVAAGEISETSTDAINGSQLFVLGQGAAIALGGDAKFDKDGNLTMPNYKDVLTADKNLNSVEEGFEYVGGQLTAQGEKITNIEGDITNINSGKAGLVQVKGDQIVFDNDVEGANGAIFNVSSKDGAVRTIDGVKEAALNKDSNEAVSGKQLHATNERVTKNEGDITTIGDQITNITNNSGNSLTGIAEAFGAGAKFDENGNLTMPNYSEALGLEGDKAIEGGVDEGFKYVGGQLTAQGEKITNIEGDITNINSGKAGLVQVKGDQIVFDNDVEGANGATFNVSSKDGAVRTIDGVKEAALNKDSNEAVSGKQLHATNENVKNIDNRVTKNEGDITTIGDQITNITNNSGNSLTGIAEAFGAGAKFDENGNLTMPNYSEALGLGGDKAIEGGVEEGFKYVGGQLTAQGEKITNIEGDISNINSGKSGLVQVKGGQIVFNNEVEGANGATFNVSSKDGAVRTIDGVKEAALNKDSNEAVSGKQLHATNENVKNIDNRVTKNEGDITTIGDQITNITNNSGNSLTGIAEAFGAGAKFDENGNLTMPNYSEALGLEGDKTIEDGVDEGFKYVGGQLTAQGEKITTIEGDITNINSGKAGLVQVKGDQIVFDNDVEGANGAIFNVSSKEGAARKIDGVAEATLNESSNEAVSGKQLHATNERVTKNEGDITTIGDQITNITNNADNSLKGIEEAFGAGAKFDKDGNLTMPNYKDVLTADKNLNSVEEGFEYVGGQLTAQGEKITNIEGDISNINSGKSGLVQVKGDQIVFDNDVEGANGAIFNVSSKDGVVRKIDGVAEAALNESSNEAVSGKQLHATNERVTKNEGDITTIGDQITDITNNADNSLKGIEKAFGAGAKFDKDGTLTMPNYKDVLTADKNLNSVEEGFEYVGGQLTAQGEKITTIEGDITNINSGKAGLVQVKGDQIVFDNDVEGANGAIFNVSSKEGAARKIDGVAEATLNESSNEAVSGKQLHATNERVTKNEGDITNINSGKAGLVKLDGEKIVIDNDLAKDANIFDFSNGKVGRKLTGVAAGDISKDSTDAINGSQFFMLGNSVSLALGGGSEIGTDGNLKMPNYSEALGIEDSKKIGDGVDKGFEYVGKQLIEQGGLINKGLTFAGNQGDINKKLGETLTIKGGLADDADAIADNLRVDVNTDGDLIVKMSSNLTGINDLQVGKAGADGQDGIDGQIGVTGKNGSSVVINGKDGTIGLAGPAGKDGTTIKFTSAGKQGLDGKPGEDGETRIVYTDKAGNDQQVANLNDGLIFGADSGDDLAIKLNNKLDIKGDGNITTSVDESGIKVNLAKNLNLGEEGSVTTGNTIVNNGGVKVGENVTLGDQGLIIKDGPSVTKDGINAGDKVIAGVADGEKPTDAVNKGQLDKVGTDLTEKGMSFAGNKGEVQKKLGETLTIKGDLADDADATAENLRVDVNDDGDLVVKMSSKLTGINDLQVGKPGKDGEDGVDGKIGVNGKDGSSVVINGEDGSIGLTGPAGKDGKSPELNISVKDGSPGLDGKDGEVRIVYKDKEGNEKEVASLDDGLKFGADRGDDLAVKLNEKLDIKGGDANIKTSIDEEGIKVNLAKNLDLGKDGSLTTGNTVVNNGGVKVGENVTLGDQGLIIKDGTSVTKDGINAGDKVIAGVADGKDGKDAVNKGQLDEVKEGLTEAGLKFAGNKGEVQKKLGETLTIKGDLADDADATAENLRVDVNDDGDLVVKMSSKLTGINDLQVGKPGKDGEDGVDGKIGVNGKDGSSVVINGEDGSIDLTGPAGKDGKSPELNISVKDGSPGLDGKDGEVRIVYKDKEGNEKEVASLDDGLKFGADRGDDLAVKLNEKLDIKGGDANIETSIDEEGIKVNLAKNLDLGKDGSLTTGQTVVNNGGVKVGDNVLLNGTGLTIIGKDGKPGPSITQDGINAGDKVIAGVADGKDGRDAVNKGQLDEVKGGLTEAGLKFAGNKGEVQKKLGETLTIKGDLADDADATAENLRVDVNDDGDLVVKMSSKLTGINDLQVGKPGKDGEDGVDGKIGVNGKDGSSVVINGEDGSIGLTGPAGKDGKSPELNISVKDGSPGLDGKDGEVRIVYKDKEGNEKEVASLDDGLKFGADRGDDLAVKLNEKLDIKGGDANIETSIDEEGIKVNLAKNLDLGKDGSLTTGQTVVNNGGVKVGNDILLDNTGLIITGGPSITQGGINAGDKVISNVRDAVNEKDAVNKGQLDEVKEGLTEAGLKFAGNKGEVQKKLGETLTIKGDLADDADATAENLRVDVNDDGDLVVKMSSKLTGINDLQVGKPGKDGEDGVDGKIGVNGKDGSSVVINGEDGSIGLTGPAGKDGKSPELNISVKDGSPGLDGKDGEVRIVYKDKEGN</sequence>
<feature type="domain" description="Trimeric autotransporter adhesin YadA-like stalk" evidence="2">
    <location>
        <begin position="1920"/>
        <end position="1956"/>
    </location>
</feature>
<feature type="domain" description="Trimeric autotransporter adhesin YadA-like stalk" evidence="2">
    <location>
        <begin position="3082"/>
        <end position="3112"/>
    </location>
</feature>
<feature type="region of interest" description="Disordered" evidence="1">
    <location>
        <begin position="2643"/>
        <end position="2675"/>
    </location>
</feature>
<dbReference type="Pfam" id="PF05662">
    <property type="entry name" value="YadA_stalk"/>
    <property type="match status" value="8"/>
</dbReference>
<dbReference type="Pfam" id="PF13018">
    <property type="entry name" value="ESPR"/>
    <property type="match status" value="1"/>
</dbReference>
<dbReference type="GO" id="GO:0019867">
    <property type="term" value="C:outer membrane"/>
    <property type="evidence" value="ECO:0007669"/>
    <property type="project" value="InterPro"/>
</dbReference>
<feature type="domain" description="ESPR" evidence="3">
    <location>
        <begin position="1"/>
        <end position="30"/>
    </location>
</feature>
<evidence type="ECO:0008006" key="6">
    <source>
        <dbReference type="Google" id="ProtNLM"/>
    </source>
</evidence>
<feature type="domain" description="Trimeric autotransporter adhesin YadA-like stalk" evidence="2">
    <location>
        <begin position="767"/>
        <end position="803"/>
    </location>
</feature>
<evidence type="ECO:0000313" key="4">
    <source>
        <dbReference type="EMBL" id="PWD80327.1"/>
    </source>
</evidence>
<reference evidence="5" key="1">
    <citation type="submission" date="2018-05" db="EMBL/GenBank/DDBJ databases">
        <title>Ignatzschineria dubaiensis sp. nov., isolated from necrotic foot tissues of dromedaries (Camelus dromedarius) and associated maggots in Dubai, United Arab Emirates.</title>
        <authorList>
            <person name="Tsang C.C."/>
            <person name="Tang J.Y.M."/>
            <person name="Fong J.Y.H."/>
            <person name="Kinne J."/>
            <person name="Lee H.H."/>
            <person name="Joseph M."/>
            <person name="Jose S."/>
            <person name="Schuster R.K."/>
            <person name="Tang Y."/>
            <person name="Sivakumar S."/>
            <person name="Chen J.H.K."/>
            <person name="Teng J.L.L."/>
            <person name="Lau S.K.P."/>
            <person name="Wernery U."/>
            <person name="Woo P.C.Y."/>
        </authorList>
    </citation>
    <scope>NUCLEOTIDE SEQUENCE [LARGE SCALE GENOMIC DNA]</scope>
    <source>
        <strain evidence="5">KCTC 22644</strain>
    </source>
</reference>
<dbReference type="Gene3D" id="2.20.70.140">
    <property type="match status" value="4"/>
</dbReference>
<protein>
    <recommendedName>
        <fullName evidence="6">Autotransporter domain-containing protein</fullName>
    </recommendedName>
</protein>
<dbReference type="InterPro" id="IPR024973">
    <property type="entry name" value="ESPR"/>
</dbReference>